<proteinExistence type="predicted"/>
<dbReference type="EMBL" id="BARS01049165">
    <property type="protein sequence ID" value="GAG30082.1"/>
    <property type="molecule type" value="Genomic_DNA"/>
</dbReference>
<sequence>STYVETIDDQYLELDEINIDFKGDLSTRLNFGVFEIGGGVGATISFKLKKK</sequence>
<protein>
    <submittedName>
        <fullName evidence="1">Uncharacterized protein</fullName>
    </submittedName>
</protein>
<name>X0X3V1_9ZZZZ</name>
<feature type="non-terminal residue" evidence="1">
    <location>
        <position position="1"/>
    </location>
</feature>
<comment type="caution">
    <text evidence="1">The sequence shown here is derived from an EMBL/GenBank/DDBJ whole genome shotgun (WGS) entry which is preliminary data.</text>
</comment>
<gene>
    <name evidence="1" type="ORF">S01H1_73569</name>
</gene>
<evidence type="ECO:0000313" key="1">
    <source>
        <dbReference type="EMBL" id="GAG30082.1"/>
    </source>
</evidence>
<dbReference type="AlphaFoldDB" id="X0X3V1"/>
<organism evidence="1">
    <name type="scientific">marine sediment metagenome</name>
    <dbReference type="NCBI Taxonomy" id="412755"/>
    <lineage>
        <taxon>unclassified sequences</taxon>
        <taxon>metagenomes</taxon>
        <taxon>ecological metagenomes</taxon>
    </lineage>
</organism>
<reference evidence="1" key="1">
    <citation type="journal article" date="2014" name="Front. Microbiol.">
        <title>High frequency of phylogenetically diverse reductive dehalogenase-homologous genes in deep subseafloor sedimentary metagenomes.</title>
        <authorList>
            <person name="Kawai M."/>
            <person name="Futagami T."/>
            <person name="Toyoda A."/>
            <person name="Takaki Y."/>
            <person name="Nishi S."/>
            <person name="Hori S."/>
            <person name="Arai W."/>
            <person name="Tsubouchi T."/>
            <person name="Morono Y."/>
            <person name="Uchiyama I."/>
            <person name="Ito T."/>
            <person name="Fujiyama A."/>
            <person name="Inagaki F."/>
            <person name="Takami H."/>
        </authorList>
    </citation>
    <scope>NUCLEOTIDE SEQUENCE</scope>
    <source>
        <strain evidence="1">Expedition CK06-06</strain>
    </source>
</reference>
<accession>X0X3V1</accession>